<dbReference type="EMBL" id="CP007490">
    <property type="protein sequence ID" value="AIC47613.1"/>
    <property type="molecule type" value="Genomic_DNA"/>
</dbReference>
<dbReference type="InterPro" id="IPR000639">
    <property type="entry name" value="Epox_hydrolase-like"/>
</dbReference>
<keyword evidence="3" id="KW-1185">Reference proteome</keyword>
<dbReference type="HOGENOM" id="CLU_020336_13_8_11"/>
<sequence length="302" mass="33501">MTIQSELLAKRALDRSKAHSIQVLDTATRYWSYPSSNPNAKVIIFIHGYRGNHHGLEAIAGALEDFHVIIPDLPGFGESTPFAETHTIERYAAWLAEFIAKLAPKQKPILLGHSFGSIICAAFASQTDAIELLILENPVSAPALKGPNAPITKIAQAFFALAGKLPLKRGEWLLKSWPMVRGMSILMTKSWNRQLRSWVHAQHEANFNDFANRRVAIEGYTASISHNVGDYADQFKVPTLLIIGSRDDITSPKQQFAMARNIRVPHAISEHMGVGHLTHYEIPAEVAEDIRQFVAQHGMDNG</sequence>
<dbReference type="PRINTS" id="PR00111">
    <property type="entry name" value="ABHYDROLASE"/>
</dbReference>
<dbReference type="GO" id="GO:0016746">
    <property type="term" value="F:acyltransferase activity"/>
    <property type="evidence" value="ECO:0007669"/>
    <property type="project" value="UniProtKB-KW"/>
</dbReference>
<dbReference type="Pfam" id="PF12697">
    <property type="entry name" value="Abhydrolase_6"/>
    <property type="match status" value="1"/>
</dbReference>
<gene>
    <name evidence="2" type="ORF">Rhola_00008100</name>
</gene>
<dbReference type="InterPro" id="IPR029058">
    <property type="entry name" value="AB_hydrolase_fold"/>
</dbReference>
<dbReference type="eggNOG" id="COG2267">
    <property type="taxonomic scope" value="Bacteria"/>
</dbReference>
<dbReference type="PRINTS" id="PR00412">
    <property type="entry name" value="EPOXHYDRLASE"/>
</dbReference>
<organism evidence="2 3">
    <name type="scientific">Rhodoluna lacicola</name>
    <dbReference type="NCBI Taxonomy" id="529884"/>
    <lineage>
        <taxon>Bacteria</taxon>
        <taxon>Bacillati</taxon>
        <taxon>Actinomycetota</taxon>
        <taxon>Actinomycetes</taxon>
        <taxon>Micrococcales</taxon>
        <taxon>Microbacteriaceae</taxon>
        <taxon>Luna cluster</taxon>
        <taxon>Luna-1 subcluster</taxon>
        <taxon>Rhodoluna</taxon>
    </lineage>
</organism>
<evidence type="ECO:0000313" key="2">
    <source>
        <dbReference type="EMBL" id="AIC47613.1"/>
    </source>
</evidence>
<dbReference type="PANTHER" id="PTHR43798:SF33">
    <property type="entry name" value="HYDROLASE, PUTATIVE (AFU_ORTHOLOGUE AFUA_2G14860)-RELATED"/>
    <property type="match status" value="1"/>
</dbReference>
<reference evidence="2 3" key="1">
    <citation type="journal article" date="2014" name="Int. J. Syst. Evol. Microbiol.">
        <title>Rhodoluna lacicola gen. nov., sp. nov., a planktonic freshwater bacterium with stream-lined genome.</title>
        <authorList>
            <person name="Hahn M."/>
            <person name="Schmidt J."/>
            <person name="Taipale S.J."/>
            <person name="Doolittle W.F."/>
            <person name="Koll U."/>
        </authorList>
    </citation>
    <scope>NUCLEOTIDE SEQUENCE [LARGE SCALE GENOMIC DNA]</scope>
    <source>
        <strain evidence="2 3">MWH-Ta8</strain>
    </source>
</reference>
<accession>A0A060JM24</accession>
<keyword evidence="2" id="KW-0808">Transferase</keyword>
<protein>
    <submittedName>
        <fullName evidence="2">Putative hydrolases or acyltransferases (Alpha/beta hydrolase superfamily)</fullName>
    </submittedName>
</protein>
<dbReference type="SUPFAM" id="SSF53474">
    <property type="entry name" value="alpha/beta-Hydrolases"/>
    <property type="match status" value="1"/>
</dbReference>
<evidence type="ECO:0000313" key="3">
    <source>
        <dbReference type="Proteomes" id="UP000067708"/>
    </source>
</evidence>
<dbReference type="PANTHER" id="PTHR43798">
    <property type="entry name" value="MONOACYLGLYCEROL LIPASE"/>
    <property type="match status" value="1"/>
</dbReference>
<dbReference type="Gene3D" id="3.40.50.1820">
    <property type="entry name" value="alpha/beta hydrolase"/>
    <property type="match status" value="1"/>
</dbReference>
<keyword evidence="2" id="KW-0012">Acyltransferase</keyword>
<dbReference type="OrthoDB" id="5195507at2"/>
<dbReference type="RefSeq" id="WP_038502507.1">
    <property type="nucleotide sequence ID" value="NZ_CP007490.1"/>
</dbReference>
<dbReference type="InterPro" id="IPR050266">
    <property type="entry name" value="AB_hydrolase_sf"/>
</dbReference>
<keyword evidence="2" id="KW-0378">Hydrolase</keyword>
<dbReference type="Proteomes" id="UP000067708">
    <property type="component" value="Chromosome"/>
</dbReference>
<dbReference type="AlphaFoldDB" id="A0A060JM24"/>
<dbReference type="InterPro" id="IPR000073">
    <property type="entry name" value="AB_hydrolase_1"/>
</dbReference>
<feature type="domain" description="AB hydrolase-1" evidence="1">
    <location>
        <begin position="43"/>
        <end position="288"/>
    </location>
</feature>
<proteinExistence type="predicted"/>
<dbReference type="GO" id="GO:0016020">
    <property type="term" value="C:membrane"/>
    <property type="evidence" value="ECO:0007669"/>
    <property type="project" value="TreeGrafter"/>
</dbReference>
<dbReference type="GO" id="GO:0016787">
    <property type="term" value="F:hydrolase activity"/>
    <property type="evidence" value="ECO:0007669"/>
    <property type="project" value="UniProtKB-KW"/>
</dbReference>
<name>A0A060JM24_9MICO</name>
<dbReference type="KEGG" id="rla:Rhola_00008100"/>
<dbReference type="STRING" id="529884.Rhola_00008100"/>
<evidence type="ECO:0000259" key="1">
    <source>
        <dbReference type="Pfam" id="PF12697"/>
    </source>
</evidence>